<comment type="caution">
    <text evidence="2">The sequence shown here is derived from an EMBL/GenBank/DDBJ whole genome shotgun (WGS) entry which is preliminary data.</text>
</comment>
<protein>
    <submittedName>
        <fullName evidence="2">GNAT family N-acetyltransferase</fullName>
    </submittedName>
</protein>
<dbReference type="PROSITE" id="PS51186">
    <property type="entry name" value="GNAT"/>
    <property type="match status" value="1"/>
</dbReference>
<dbReference type="EMBL" id="VNFE01000002">
    <property type="protein sequence ID" value="TVU90677.1"/>
    <property type="molecule type" value="Genomic_DNA"/>
</dbReference>
<evidence type="ECO:0000313" key="3">
    <source>
        <dbReference type="Proteomes" id="UP000317288"/>
    </source>
</evidence>
<feature type="domain" description="N-acetyltransferase" evidence="1">
    <location>
        <begin position="1"/>
        <end position="134"/>
    </location>
</feature>
<proteinExistence type="predicted"/>
<dbReference type="GO" id="GO:0016747">
    <property type="term" value="F:acyltransferase activity, transferring groups other than amino-acyl groups"/>
    <property type="evidence" value="ECO:0007669"/>
    <property type="project" value="InterPro"/>
</dbReference>
<sequence length="158" mass="17793">MRIDEVPPSEIPIDLLLLADPSEKAIKEYLNQARCFVVYTNDEVIRSCVLKPLGGGILELMNIAVYPSNQQRGIGTRLLETVIDKMKEAGAKSLEVGTGTFGYQLTFYQRQGFRVDCIDKGFFLKNYPEPIFENGVQHKDMLRLTLELSGDTSCQRTV</sequence>
<organism evidence="2 3">
    <name type="scientific">Vreelandella titanicae</name>
    <dbReference type="NCBI Taxonomy" id="664683"/>
    <lineage>
        <taxon>Bacteria</taxon>
        <taxon>Pseudomonadati</taxon>
        <taxon>Pseudomonadota</taxon>
        <taxon>Gammaproteobacteria</taxon>
        <taxon>Oceanospirillales</taxon>
        <taxon>Halomonadaceae</taxon>
        <taxon>Vreelandella</taxon>
    </lineage>
</organism>
<dbReference type="AlphaFoldDB" id="A0A558JAK2"/>
<dbReference type="InterPro" id="IPR016181">
    <property type="entry name" value="Acyl_CoA_acyltransferase"/>
</dbReference>
<keyword evidence="2" id="KW-0808">Transferase</keyword>
<dbReference type="Pfam" id="PF13508">
    <property type="entry name" value="Acetyltransf_7"/>
    <property type="match status" value="1"/>
</dbReference>
<dbReference type="InterPro" id="IPR000182">
    <property type="entry name" value="GNAT_dom"/>
</dbReference>
<reference evidence="2 3" key="1">
    <citation type="submission" date="2019-07" db="EMBL/GenBank/DDBJ databases">
        <title>Diversity of Bacteria from Kongsfjorden, Arctic.</title>
        <authorList>
            <person name="Yu Y."/>
        </authorList>
    </citation>
    <scope>NUCLEOTIDE SEQUENCE [LARGE SCALE GENOMIC DNA]</scope>
    <source>
        <strain evidence="2 3">SM1922</strain>
    </source>
</reference>
<dbReference type="Proteomes" id="UP000317288">
    <property type="component" value="Unassembled WGS sequence"/>
</dbReference>
<dbReference type="SUPFAM" id="SSF55729">
    <property type="entry name" value="Acyl-CoA N-acyltransferases (Nat)"/>
    <property type="match status" value="1"/>
</dbReference>
<accession>A0A558JAK2</accession>
<name>A0A558JAK2_9GAMM</name>
<evidence type="ECO:0000259" key="1">
    <source>
        <dbReference type="PROSITE" id="PS51186"/>
    </source>
</evidence>
<gene>
    <name evidence="2" type="ORF">FQP89_06150</name>
</gene>
<dbReference type="CDD" id="cd04301">
    <property type="entry name" value="NAT_SF"/>
    <property type="match status" value="1"/>
</dbReference>
<evidence type="ECO:0000313" key="2">
    <source>
        <dbReference type="EMBL" id="TVU90677.1"/>
    </source>
</evidence>
<dbReference type="Gene3D" id="3.40.630.30">
    <property type="match status" value="1"/>
</dbReference>
<dbReference type="RefSeq" id="WP_144810304.1">
    <property type="nucleotide sequence ID" value="NZ_VNFE01000002.1"/>
</dbReference>